<proteinExistence type="predicted"/>
<gene>
    <name evidence="1" type="ORF">P0Y53_21165</name>
</gene>
<evidence type="ECO:0000313" key="2">
    <source>
        <dbReference type="Proteomes" id="UP001220610"/>
    </source>
</evidence>
<dbReference type="AlphaFoldDB" id="A0AAJ5WN48"/>
<evidence type="ECO:0008006" key="3">
    <source>
        <dbReference type="Google" id="ProtNLM"/>
    </source>
</evidence>
<protein>
    <recommendedName>
        <fullName evidence="3">Activator of Hsp90 ATPase-like protein</fullName>
    </recommendedName>
</protein>
<dbReference type="EMBL" id="CP119311">
    <property type="protein sequence ID" value="WEK35006.1"/>
    <property type="molecule type" value="Genomic_DNA"/>
</dbReference>
<dbReference type="Gene3D" id="3.30.530.20">
    <property type="match status" value="1"/>
</dbReference>
<reference evidence="1" key="1">
    <citation type="submission" date="2023-03" db="EMBL/GenBank/DDBJ databases">
        <title>Andean soil-derived lignocellulolytic bacterial consortium as a source of novel taxa and putative plastic-active enzymes.</title>
        <authorList>
            <person name="Diaz-Garcia L."/>
            <person name="Chuvochina M."/>
            <person name="Feuerriegel G."/>
            <person name="Bunk B."/>
            <person name="Sproer C."/>
            <person name="Streit W.R."/>
            <person name="Rodriguez L.M."/>
            <person name="Overmann J."/>
            <person name="Jimenez D.J."/>
        </authorList>
    </citation>
    <scope>NUCLEOTIDE SEQUENCE</scope>
    <source>
        <strain evidence="1">MAG 7</strain>
    </source>
</reference>
<dbReference type="Proteomes" id="UP001220610">
    <property type="component" value="Chromosome"/>
</dbReference>
<evidence type="ECO:0000313" key="1">
    <source>
        <dbReference type="EMBL" id="WEK35006.1"/>
    </source>
</evidence>
<sequence>MLMQVDLLAPEQAVRWTCLEGPAEWIGTTFSFELSEQDGQIILLFGHRGWKEPVEFMAHCSMKWAVFLLSLREYVETGSGKPSPYDLKIDNWN</sequence>
<name>A0AAJ5WN48_9BACT</name>
<dbReference type="SUPFAM" id="SSF55961">
    <property type="entry name" value="Bet v1-like"/>
    <property type="match status" value="1"/>
</dbReference>
<dbReference type="InterPro" id="IPR023393">
    <property type="entry name" value="START-like_dom_sf"/>
</dbReference>
<organism evidence="1 2">
    <name type="scientific">Candidatus Pseudobacter hemicellulosilyticus</name>
    <dbReference type="NCBI Taxonomy" id="3121375"/>
    <lineage>
        <taxon>Bacteria</taxon>
        <taxon>Pseudomonadati</taxon>
        <taxon>Bacteroidota</taxon>
        <taxon>Chitinophagia</taxon>
        <taxon>Chitinophagales</taxon>
        <taxon>Chitinophagaceae</taxon>
        <taxon>Pseudobacter</taxon>
    </lineage>
</organism>
<accession>A0AAJ5WN48</accession>